<dbReference type="Proteomes" id="UP000199561">
    <property type="component" value="Unassembled WGS sequence"/>
</dbReference>
<feature type="domain" description="DUF2147" evidence="1">
    <location>
        <begin position="29"/>
        <end position="132"/>
    </location>
</feature>
<dbReference type="PANTHER" id="PTHR36919">
    <property type="entry name" value="BLR1215 PROTEIN"/>
    <property type="match status" value="1"/>
</dbReference>
<protein>
    <submittedName>
        <fullName evidence="3">Uncharacterized conserved protein, DUF2147 family</fullName>
    </submittedName>
</protein>
<dbReference type="RefSeq" id="WP_090670150.1">
    <property type="nucleotide sequence ID" value="NZ_CAJNAP010000001.1"/>
</dbReference>
<reference evidence="2" key="2">
    <citation type="submission" date="2021-02" db="EMBL/GenBank/DDBJ databases">
        <authorList>
            <person name="Han P."/>
        </authorList>
    </citation>
    <scope>NUCLEOTIDE SEQUENCE</scope>
    <source>
        <strain evidence="2">Nitrosomonas nitrosa 18-3D</strain>
    </source>
</reference>
<reference evidence="3 4" key="1">
    <citation type="submission" date="2016-10" db="EMBL/GenBank/DDBJ databases">
        <authorList>
            <person name="de Groot N.N."/>
        </authorList>
    </citation>
    <scope>NUCLEOTIDE SEQUENCE [LARGE SCALE GENOMIC DNA]</scope>
    <source>
        <strain evidence="3 4">Nm146</strain>
    </source>
</reference>
<dbReference type="OrthoDB" id="9814399at2"/>
<dbReference type="Proteomes" id="UP000601736">
    <property type="component" value="Unassembled WGS sequence"/>
</dbReference>
<gene>
    <name evidence="2" type="ORF">NMYAN_10019</name>
    <name evidence="3" type="ORF">SAMN05421880_1219</name>
</gene>
<dbReference type="PANTHER" id="PTHR36919:SF2">
    <property type="entry name" value="BLL6627 PROTEIN"/>
    <property type="match status" value="1"/>
</dbReference>
<dbReference type="Pfam" id="PF09917">
    <property type="entry name" value="DUF2147"/>
    <property type="match status" value="1"/>
</dbReference>
<evidence type="ECO:0000313" key="4">
    <source>
        <dbReference type="Proteomes" id="UP000199561"/>
    </source>
</evidence>
<evidence type="ECO:0000313" key="3">
    <source>
        <dbReference type="EMBL" id="SFM56196.1"/>
    </source>
</evidence>
<organism evidence="3 4">
    <name type="scientific">Nitrosomonas nitrosa</name>
    <dbReference type="NCBI Taxonomy" id="52442"/>
    <lineage>
        <taxon>Bacteria</taxon>
        <taxon>Pseudomonadati</taxon>
        <taxon>Pseudomonadota</taxon>
        <taxon>Betaproteobacteria</taxon>
        <taxon>Nitrosomonadales</taxon>
        <taxon>Nitrosomonadaceae</taxon>
        <taxon>Nitrosomonas</taxon>
    </lineage>
</organism>
<name>A0A1I4RVE1_9PROT</name>
<evidence type="ECO:0000313" key="2">
    <source>
        <dbReference type="EMBL" id="CAE6482947.1"/>
    </source>
</evidence>
<dbReference type="InterPro" id="IPR019223">
    <property type="entry name" value="DUF2147"/>
</dbReference>
<proteinExistence type="predicted"/>
<dbReference type="EMBL" id="FOUF01000021">
    <property type="protein sequence ID" value="SFM56196.1"/>
    <property type="molecule type" value="Genomic_DNA"/>
</dbReference>
<evidence type="ECO:0000259" key="1">
    <source>
        <dbReference type="Pfam" id="PF09917"/>
    </source>
</evidence>
<accession>A0A1I4RVE1</accession>
<sequence>MANPLIFALSITLMYPQITQAEDSTNITGLWLTKKQDVAVRIEHCGDEGLCGHIAWLNAQESTENPELCGTKVLWNMRAKEGHTNEWVGGTLYKADEKKYYGANLRLTDENTLALRAYIGVPLLGKTKKLTRTSVKTHPPCTKLNQDG</sequence>
<keyword evidence="4" id="KW-1185">Reference proteome</keyword>
<dbReference type="AlphaFoldDB" id="A0A1I4RVE1"/>
<dbReference type="Gene3D" id="2.40.128.520">
    <property type="match status" value="1"/>
</dbReference>
<dbReference type="EMBL" id="CAJNAP010000001">
    <property type="protein sequence ID" value="CAE6482947.1"/>
    <property type="molecule type" value="Genomic_DNA"/>
</dbReference>